<dbReference type="GO" id="GO:0046872">
    <property type="term" value="F:metal ion binding"/>
    <property type="evidence" value="ECO:0007669"/>
    <property type="project" value="UniProtKB-KW"/>
</dbReference>
<keyword evidence="6" id="KW-0862">Zinc</keyword>
<evidence type="ECO:0000256" key="2">
    <source>
        <dbReference type="ARBA" id="ARBA00005126"/>
    </source>
</evidence>
<dbReference type="GO" id="GO:0003874">
    <property type="term" value="F:6-pyruvoyltetrahydropterin synthase activity"/>
    <property type="evidence" value="ECO:0007669"/>
    <property type="project" value="UniProtKB-EC"/>
</dbReference>
<dbReference type="Pfam" id="PF01242">
    <property type="entry name" value="PTPS"/>
    <property type="match status" value="1"/>
</dbReference>
<dbReference type="PANTHER" id="PTHR12589">
    <property type="entry name" value="PYRUVOYL TETRAHYDROBIOPTERIN SYNTHASE"/>
    <property type="match status" value="1"/>
</dbReference>
<dbReference type="OrthoDB" id="14045at2759"/>
<dbReference type="InterPro" id="IPR007115">
    <property type="entry name" value="6-PTP_synth/QueD"/>
</dbReference>
<dbReference type="PANTHER" id="PTHR12589:SF7">
    <property type="entry name" value="6-PYRUVOYL TETRAHYDROBIOPTERIN SYNTHASE"/>
    <property type="match status" value="1"/>
</dbReference>
<protein>
    <recommendedName>
        <fullName evidence="4">6-pyruvoyltetrahydropterin synthase</fullName>
        <ecNumber evidence="4">4.2.3.12</ecNumber>
    </recommendedName>
</protein>
<evidence type="ECO:0000256" key="6">
    <source>
        <dbReference type="ARBA" id="ARBA00022833"/>
    </source>
</evidence>
<reference evidence="9 10" key="1">
    <citation type="journal article" date="2013" name="PLoS Genet.">
        <title>Distinctive expansion of potential virulence genes in the genome of the oomycete fish pathogen Saprolegnia parasitica.</title>
        <authorList>
            <person name="Jiang R.H."/>
            <person name="de Bruijn I."/>
            <person name="Haas B.J."/>
            <person name="Belmonte R."/>
            <person name="Lobach L."/>
            <person name="Christie J."/>
            <person name="van den Ackerveken G."/>
            <person name="Bottin A."/>
            <person name="Bulone V."/>
            <person name="Diaz-Moreno S.M."/>
            <person name="Dumas B."/>
            <person name="Fan L."/>
            <person name="Gaulin E."/>
            <person name="Govers F."/>
            <person name="Grenville-Briggs L.J."/>
            <person name="Horner N.R."/>
            <person name="Levin J.Z."/>
            <person name="Mammella M."/>
            <person name="Meijer H.J."/>
            <person name="Morris P."/>
            <person name="Nusbaum C."/>
            <person name="Oome S."/>
            <person name="Phillips A.J."/>
            <person name="van Rooyen D."/>
            <person name="Rzeszutek E."/>
            <person name="Saraiva M."/>
            <person name="Secombes C.J."/>
            <person name="Seidl M.F."/>
            <person name="Snel B."/>
            <person name="Stassen J.H."/>
            <person name="Sykes S."/>
            <person name="Tripathy S."/>
            <person name="van den Berg H."/>
            <person name="Vega-Arreguin J.C."/>
            <person name="Wawra S."/>
            <person name="Young S.K."/>
            <person name="Zeng Q."/>
            <person name="Dieguez-Uribeondo J."/>
            <person name="Russ C."/>
            <person name="Tyler B.M."/>
            <person name="van West P."/>
        </authorList>
    </citation>
    <scope>NUCLEOTIDE SEQUENCE [LARGE SCALE GENOMIC DNA]</scope>
    <source>
        <strain evidence="9 10">CBS 223.65</strain>
    </source>
</reference>
<keyword evidence="10" id="KW-1185">Reference proteome</keyword>
<dbReference type="SUPFAM" id="SSF55620">
    <property type="entry name" value="Tetrahydrobiopterin biosynthesis enzymes-like"/>
    <property type="match status" value="1"/>
</dbReference>
<dbReference type="KEGG" id="spar:SPRG_04534"/>
<dbReference type="VEuPathDB" id="FungiDB:SPRG_04534"/>
<accession>A0A067CJE7</accession>
<evidence type="ECO:0000256" key="8">
    <source>
        <dbReference type="ARBA" id="ARBA00023239"/>
    </source>
</evidence>
<gene>
    <name evidence="9" type="ORF">SPRG_04534</name>
</gene>
<comment type="cofactor">
    <cofactor evidence="1">
        <name>Zn(2+)</name>
        <dbReference type="ChEBI" id="CHEBI:29105"/>
    </cofactor>
</comment>
<keyword evidence="7" id="KW-0783">Tetrahydrobiopterin biosynthesis</keyword>
<dbReference type="EC" id="4.2.3.12" evidence="4"/>
<keyword evidence="5" id="KW-0479">Metal-binding</keyword>
<evidence type="ECO:0000313" key="10">
    <source>
        <dbReference type="Proteomes" id="UP000030745"/>
    </source>
</evidence>
<evidence type="ECO:0000256" key="3">
    <source>
        <dbReference type="ARBA" id="ARBA00009164"/>
    </source>
</evidence>
<evidence type="ECO:0000256" key="4">
    <source>
        <dbReference type="ARBA" id="ARBA00013100"/>
    </source>
</evidence>
<dbReference type="UniPathway" id="UPA00849">
    <property type="reaction ID" value="UER00819"/>
</dbReference>
<organism evidence="9 10">
    <name type="scientific">Saprolegnia parasitica (strain CBS 223.65)</name>
    <dbReference type="NCBI Taxonomy" id="695850"/>
    <lineage>
        <taxon>Eukaryota</taxon>
        <taxon>Sar</taxon>
        <taxon>Stramenopiles</taxon>
        <taxon>Oomycota</taxon>
        <taxon>Saprolegniomycetes</taxon>
        <taxon>Saprolegniales</taxon>
        <taxon>Saprolegniaceae</taxon>
        <taxon>Saprolegnia</taxon>
    </lineage>
</organism>
<comment type="similarity">
    <text evidence="3">Belongs to the PTPS family.</text>
</comment>
<dbReference type="Gene3D" id="3.30.479.10">
    <property type="entry name" value="6-pyruvoyl tetrahydropterin synthase/QueD"/>
    <property type="match status" value="1"/>
</dbReference>
<keyword evidence="8" id="KW-0456">Lyase</keyword>
<dbReference type="RefSeq" id="XP_012198844.1">
    <property type="nucleotide sequence ID" value="XM_012343454.1"/>
</dbReference>
<dbReference type="OMA" id="CAHFIAF"/>
<evidence type="ECO:0000256" key="5">
    <source>
        <dbReference type="ARBA" id="ARBA00022723"/>
    </source>
</evidence>
<evidence type="ECO:0000256" key="1">
    <source>
        <dbReference type="ARBA" id="ARBA00001947"/>
    </source>
</evidence>
<comment type="pathway">
    <text evidence="2">Cofactor biosynthesis; tetrahydrobiopterin biosynthesis; tetrahydrobiopterin from 7,8-dihydroneopterin triphosphate: step 1/3.</text>
</comment>
<dbReference type="GO" id="GO:0006729">
    <property type="term" value="P:tetrahydrobiopterin biosynthetic process"/>
    <property type="evidence" value="ECO:0007669"/>
    <property type="project" value="UniProtKB-UniPathway"/>
</dbReference>
<dbReference type="GeneID" id="24126973"/>
<evidence type="ECO:0000313" key="9">
    <source>
        <dbReference type="EMBL" id="KDO30633.1"/>
    </source>
</evidence>
<dbReference type="EMBL" id="KK583201">
    <property type="protein sequence ID" value="KDO30633.1"/>
    <property type="molecule type" value="Genomic_DNA"/>
</dbReference>
<proteinExistence type="inferred from homology"/>
<dbReference type="AlphaFoldDB" id="A0A067CJE7"/>
<sequence length="171" mass="19703">MVSKPTDVYKVFVSKDYMKFNAAHFIAYKGFRERLHGHNYRLSVTIYGHSVGHDGYVLDLVRSRRARKICKELNEHFIVPIKSDVLTIVVDDTNVQLTTEDGQKFSFPKSDCSILPIVHSSAEELAIYISGRLIEEFTMNELQARNVFKLEISIAEAENQLASYERHLTYE</sequence>
<name>A0A067CJE7_SAPPC</name>
<dbReference type="Proteomes" id="UP000030745">
    <property type="component" value="Unassembled WGS sequence"/>
</dbReference>
<evidence type="ECO:0000256" key="7">
    <source>
        <dbReference type="ARBA" id="ARBA00023007"/>
    </source>
</evidence>
<dbReference type="STRING" id="695850.A0A067CJE7"/>
<dbReference type="InterPro" id="IPR038418">
    <property type="entry name" value="6-PTP_synth/QueD_sf"/>
</dbReference>